<evidence type="ECO:0000313" key="2">
    <source>
        <dbReference type="EMBL" id="KAK1401295.1"/>
    </source>
</evidence>
<feature type="domain" description="Thioester reductase (TE)" evidence="1">
    <location>
        <begin position="43"/>
        <end position="86"/>
    </location>
</feature>
<evidence type="ECO:0000313" key="3">
    <source>
        <dbReference type="Proteomes" id="UP001237642"/>
    </source>
</evidence>
<keyword evidence="3" id="KW-1185">Reference proteome</keyword>
<dbReference type="AlphaFoldDB" id="A0AAD8N4G0"/>
<dbReference type="Proteomes" id="UP001237642">
    <property type="component" value="Unassembled WGS sequence"/>
</dbReference>
<proteinExistence type="predicted"/>
<reference evidence="2" key="1">
    <citation type="submission" date="2023-02" db="EMBL/GenBank/DDBJ databases">
        <title>Genome of toxic invasive species Heracleum sosnowskyi carries increased number of genes despite the absence of recent whole-genome duplications.</title>
        <authorList>
            <person name="Schelkunov M."/>
            <person name="Shtratnikova V."/>
            <person name="Makarenko M."/>
            <person name="Klepikova A."/>
            <person name="Omelchenko D."/>
            <person name="Novikova G."/>
            <person name="Obukhova E."/>
            <person name="Bogdanov V."/>
            <person name="Penin A."/>
            <person name="Logacheva M."/>
        </authorList>
    </citation>
    <scope>NUCLEOTIDE SEQUENCE</scope>
    <source>
        <strain evidence="2">Hsosn_3</strain>
        <tissue evidence="2">Leaf</tissue>
    </source>
</reference>
<dbReference type="EMBL" id="JAUIZM010000001">
    <property type="protein sequence ID" value="KAK1401295.1"/>
    <property type="molecule type" value="Genomic_DNA"/>
</dbReference>
<accession>A0AAD8N4G0</accession>
<gene>
    <name evidence="2" type="ORF">POM88_000900</name>
</gene>
<organism evidence="2 3">
    <name type="scientific">Heracleum sosnowskyi</name>
    <dbReference type="NCBI Taxonomy" id="360622"/>
    <lineage>
        <taxon>Eukaryota</taxon>
        <taxon>Viridiplantae</taxon>
        <taxon>Streptophyta</taxon>
        <taxon>Embryophyta</taxon>
        <taxon>Tracheophyta</taxon>
        <taxon>Spermatophyta</taxon>
        <taxon>Magnoliopsida</taxon>
        <taxon>eudicotyledons</taxon>
        <taxon>Gunneridae</taxon>
        <taxon>Pentapetalae</taxon>
        <taxon>asterids</taxon>
        <taxon>campanulids</taxon>
        <taxon>Apiales</taxon>
        <taxon>Apiaceae</taxon>
        <taxon>Apioideae</taxon>
        <taxon>apioid superclade</taxon>
        <taxon>Tordylieae</taxon>
        <taxon>Tordyliinae</taxon>
        <taxon>Heracleum</taxon>
    </lineage>
</organism>
<reference evidence="2" key="2">
    <citation type="submission" date="2023-05" db="EMBL/GenBank/DDBJ databases">
        <authorList>
            <person name="Schelkunov M.I."/>
        </authorList>
    </citation>
    <scope>NUCLEOTIDE SEQUENCE</scope>
    <source>
        <strain evidence="2">Hsosn_3</strain>
        <tissue evidence="2">Leaf</tissue>
    </source>
</reference>
<name>A0AAD8N4G0_9APIA</name>
<protein>
    <recommendedName>
        <fullName evidence="1">Thioester reductase (TE) domain-containing protein</fullName>
    </recommendedName>
</protein>
<comment type="caution">
    <text evidence="2">The sequence shown here is derived from an EMBL/GenBank/DDBJ whole genome shotgun (WGS) entry which is preliminary data.</text>
</comment>
<dbReference type="InterPro" id="IPR013120">
    <property type="entry name" value="FAR_NAD-bd"/>
</dbReference>
<sequence>MIQRQLSFLSFTYILLKQERKNNAADLIGSRGLPVSGFTGRGRYDVSLDINTGGPSRVMTLAKKCTKLKLFLQISTIDSAFPWFQASSTGKAHQADCRNCFIVDYRYFNSSGTECVASLLLNRAFNRLEYEDIRKLAAELCGRIHHYDVIMFQSHDKLGSKVHYLDLVMQMWV</sequence>
<evidence type="ECO:0000259" key="1">
    <source>
        <dbReference type="Pfam" id="PF07993"/>
    </source>
</evidence>
<dbReference type="Pfam" id="PF07993">
    <property type="entry name" value="NAD_binding_4"/>
    <property type="match status" value="1"/>
</dbReference>